<dbReference type="RefSeq" id="XP_026192890.1">
    <property type="nucleotide sequence ID" value="XM_026337105.1"/>
</dbReference>
<keyword evidence="1" id="KW-1133">Transmembrane helix</keyword>
<evidence type="ECO:0000313" key="2">
    <source>
        <dbReference type="Proteomes" id="UP000515125"/>
    </source>
</evidence>
<dbReference type="SUPFAM" id="SSF103473">
    <property type="entry name" value="MFS general substrate transporter"/>
    <property type="match status" value="1"/>
</dbReference>
<gene>
    <name evidence="3" type="primary">LOC34623936</name>
</gene>
<dbReference type="OrthoDB" id="10551367at2759"/>
<dbReference type="InterPro" id="IPR036259">
    <property type="entry name" value="MFS_trans_sf"/>
</dbReference>
<feature type="transmembrane region" description="Helical" evidence="1">
    <location>
        <begin position="20"/>
        <end position="50"/>
    </location>
</feature>
<protein>
    <submittedName>
        <fullName evidence="3">Uncharacterized protein LOC34623936</fullName>
    </submittedName>
</protein>
<feature type="transmembrane region" description="Helical" evidence="1">
    <location>
        <begin position="150"/>
        <end position="171"/>
    </location>
</feature>
<proteinExistence type="predicted"/>
<accession>A0A6P6S0M8</accession>
<keyword evidence="1" id="KW-0472">Membrane</keyword>
<dbReference type="Proteomes" id="UP000515125">
    <property type="component" value="Unplaced"/>
</dbReference>
<feature type="transmembrane region" description="Helical" evidence="1">
    <location>
        <begin position="283"/>
        <end position="306"/>
    </location>
</feature>
<keyword evidence="1" id="KW-0812">Transmembrane</keyword>
<dbReference type="PROSITE" id="PS51257">
    <property type="entry name" value="PROKAR_LIPOPROTEIN"/>
    <property type="match status" value="1"/>
</dbReference>
<sequence length="316" mass="32827">MSRSGESCRRLPSVPLWRRLLPLLGGFIVYVVLGCLYSLGCLVPLLSSYLRYKGQPDMRHSALGWLFTAGGPAAPAGYASIAETEIARVGAAGASSLARAGMEGAGNLHASAGEGPLSFCSKAESAGARKTQEELQLLPTYKSGSSTAGLFSLWLVYVLLGLSVHLTGIFWEATAAALVHPDCTTDPEAAALAAASQQQQKQQQQLGTLEVTSMGNGLIAAANLLGRIMWGLLSDVCSAATAVVIAEVANPDDFSYLYTLAYTSKPASACLSSLLLTLLYPSVGLSGCTALAAISASLALLLCSYVPKGMYRGIAL</sequence>
<name>A0A6P6S0M8_9EIME</name>
<reference evidence="3" key="1">
    <citation type="submission" date="2025-08" db="UniProtKB">
        <authorList>
            <consortium name="RefSeq"/>
        </authorList>
    </citation>
    <scope>IDENTIFICATION</scope>
</reference>
<organism evidence="2 3">
    <name type="scientific">Cyclospora cayetanensis</name>
    <dbReference type="NCBI Taxonomy" id="88456"/>
    <lineage>
        <taxon>Eukaryota</taxon>
        <taxon>Sar</taxon>
        <taxon>Alveolata</taxon>
        <taxon>Apicomplexa</taxon>
        <taxon>Conoidasida</taxon>
        <taxon>Coccidia</taxon>
        <taxon>Eucoccidiorida</taxon>
        <taxon>Eimeriorina</taxon>
        <taxon>Eimeriidae</taxon>
        <taxon>Cyclospora</taxon>
    </lineage>
</organism>
<dbReference type="AlphaFoldDB" id="A0A6P6S0M8"/>
<dbReference type="GeneID" id="34623936"/>
<evidence type="ECO:0000313" key="3">
    <source>
        <dbReference type="RefSeq" id="XP_026192890.1"/>
    </source>
</evidence>
<keyword evidence="2" id="KW-1185">Reference proteome</keyword>
<evidence type="ECO:0000256" key="1">
    <source>
        <dbReference type="SAM" id="Phobius"/>
    </source>
</evidence>